<comment type="caution">
    <text evidence="1">The sequence shown here is derived from an EMBL/GenBank/DDBJ whole genome shotgun (WGS) entry which is preliminary data.</text>
</comment>
<organism evidence="1 2">
    <name type="scientific">Boeremia exigua</name>
    <dbReference type="NCBI Taxonomy" id="749465"/>
    <lineage>
        <taxon>Eukaryota</taxon>
        <taxon>Fungi</taxon>
        <taxon>Dikarya</taxon>
        <taxon>Ascomycota</taxon>
        <taxon>Pezizomycotina</taxon>
        <taxon>Dothideomycetes</taxon>
        <taxon>Pleosporomycetidae</taxon>
        <taxon>Pleosporales</taxon>
        <taxon>Pleosporineae</taxon>
        <taxon>Didymellaceae</taxon>
        <taxon>Boeremia</taxon>
    </lineage>
</organism>
<protein>
    <submittedName>
        <fullName evidence="1">Uncharacterized protein</fullName>
    </submittedName>
</protein>
<name>A0ACC2IPH8_9PLEO</name>
<accession>A0ACC2IPH8</accession>
<sequence length="143" mass="15729">MTEDCATAATKKHAPQAFMFYSIARIALVEMPHLHLQTLGIKNSVALDVAARQTLVAFVRLRETSAAHDEEAEGGKLLWAAEPELEVLKSAEVVILCVLMDQQLNDVFLASSRTIKKQLNATGKMMLQPWIDATVEDLVAVQV</sequence>
<proteinExistence type="predicted"/>
<evidence type="ECO:0000313" key="2">
    <source>
        <dbReference type="Proteomes" id="UP001153331"/>
    </source>
</evidence>
<dbReference type="EMBL" id="JAPHNI010000066">
    <property type="protein sequence ID" value="KAJ8117105.1"/>
    <property type="molecule type" value="Genomic_DNA"/>
</dbReference>
<dbReference type="Proteomes" id="UP001153331">
    <property type="component" value="Unassembled WGS sequence"/>
</dbReference>
<evidence type="ECO:0000313" key="1">
    <source>
        <dbReference type="EMBL" id="KAJ8117105.1"/>
    </source>
</evidence>
<reference evidence="1" key="1">
    <citation type="submission" date="2022-11" db="EMBL/GenBank/DDBJ databases">
        <title>Genome Sequence of Boeremia exigua.</title>
        <authorList>
            <person name="Buettner E."/>
        </authorList>
    </citation>
    <scope>NUCLEOTIDE SEQUENCE</scope>
    <source>
        <strain evidence="1">CU02</strain>
    </source>
</reference>
<gene>
    <name evidence="1" type="ORF">OPT61_g1624</name>
</gene>
<keyword evidence="2" id="KW-1185">Reference proteome</keyword>